<sequence length="444" mass="48227">MIKSLDRKLAAIHANPNCGEFILADAKDADMATGLGAPGQSPELHAGEVRFKTLEQYREQMRLITRQGLVDIMLMSASSNYALTFGERLFDGTAVTPAIRANDTTDIHLARGSSYAAEASRPFRTASIDHAQCGHLDCSPEERTRGANLGLYSVTFNNDLRRDVETLERFHAFREEAERKGFRYFLEVFDPNVATGLDPAIVPHYLNDMITRMLAGVAPAGRPDFLKIVYHGPKAMEELVRFDRNLIVGILGGSSGTTRDAFQLLADAQKYGAKVALFGRKINNAENQLAFVQFLRLIVDGQIGPVDAVKAYHAVLARLGVAPQRRLEDDLKVTTQSMSYAGGGLVTVPAQPAAVGPTTAPLPSPSSNGAHACSCHDHGKPAATHANGNSFAAVFEQPKPLVTESKLTSASETPSFQVNGRPDFARMTPTDRLAYHRQRLGLGR</sequence>
<proteinExistence type="predicted"/>
<dbReference type="SUPFAM" id="SSF51569">
    <property type="entry name" value="Aldolase"/>
    <property type="match status" value="1"/>
</dbReference>
<dbReference type="InterPro" id="IPR013785">
    <property type="entry name" value="Aldolase_TIM"/>
</dbReference>
<organism evidence="2 3">
    <name type="scientific">Paludisphaera borealis</name>
    <dbReference type="NCBI Taxonomy" id="1387353"/>
    <lineage>
        <taxon>Bacteria</taxon>
        <taxon>Pseudomonadati</taxon>
        <taxon>Planctomycetota</taxon>
        <taxon>Planctomycetia</taxon>
        <taxon>Isosphaerales</taxon>
        <taxon>Isosphaeraceae</taxon>
        <taxon>Paludisphaera</taxon>
    </lineage>
</organism>
<dbReference type="KEGG" id="pbor:BSF38_04534"/>
<evidence type="ECO:0000313" key="2">
    <source>
        <dbReference type="EMBL" id="APW62976.1"/>
    </source>
</evidence>
<accession>A0A1U7CVP9</accession>
<dbReference type="EMBL" id="CP019082">
    <property type="protein sequence ID" value="APW62976.1"/>
    <property type="molecule type" value="Genomic_DNA"/>
</dbReference>
<dbReference type="STRING" id="1387353.BSF38_04534"/>
<protein>
    <recommendedName>
        <fullName evidence="4">Fructose-bisphosphate aldolase</fullName>
    </recommendedName>
</protein>
<name>A0A1U7CVP9_9BACT</name>
<evidence type="ECO:0008006" key="4">
    <source>
        <dbReference type="Google" id="ProtNLM"/>
    </source>
</evidence>
<feature type="region of interest" description="Disordered" evidence="1">
    <location>
        <begin position="404"/>
        <end position="425"/>
    </location>
</feature>
<keyword evidence="3" id="KW-1185">Reference proteome</keyword>
<gene>
    <name evidence="2" type="ORF">BSF38_04534</name>
</gene>
<dbReference type="Gene3D" id="3.20.20.70">
    <property type="entry name" value="Aldolase class I"/>
    <property type="match status" value="1"/>
</dbReference>
<evidence type="ECO:0000313" key="3">
    <source>
        <dbReference type="Proteomes" id="UP000186309"/>
    </source>
</evidence>
<dbReference type="AlphaFoldDB" id="A0A1U7CVP9"/>
<dbReference type="Proteomes" id="UP000186309">
    <property type="component" value="Chromosome"/>
</dbReference>
<dbReference type="OrthoDB" id="236271at2"/>
<reference evidence="3" key="1">
    <citation type="submission" date="2016-12" db="EMBL/GenBank/DDBJ databases">
        <title>Comparative genomics of four Isosphaeraceae planctomycetes: a common pool of plasmids and glycoside hydrolase genes.</title>
        <authorList>
            <person name="Ivanova A."/>
        </authorList>
    </citation>
    <scope>NUCLEOTIDE SEQUENCE [LARGE SCALE GENOMIC DNA]</scope>
    <source>
        <strain evidence="3">PX4</strain>
    </source>
</reference>
<feature type="compositionally biased region" description="Polar residues" evidence="1">
    <location>
        <begin position="405"/>
        <end position="418"/>
    </location>
</feature>
<dbReference type="RefSeq" id="WP_076349396.1">
    <property type="nucleotide sequence ID" value="NZ_CP019082.1"/>
</dbReference>
<evidence type="ECO:0000256" key="1">
    <source>
        <dbReference type="SAM" id="MobiDB-lite"/>
    </source>
</evidence>